<protein>
    <submittedName>
        <fullName evidence="2">Uncharacterized protein</fullName>
    </submittedName>
</protein>
<sequence length="285" mass="31862">MFPNFTDKEKIVFLSRIICRLDTRHIDWEDMGVYMTKRAKRAESERAERIGYAERSIEDLNDHAARMRWVRLSDIQKKIEKAEAEAEKEAEEAEEAKAASCGPYKESAAGKSGKKAGQFESDEEDDVFYPTLAKEKSKQKDKLVKDEEDDEESGDESEDPLDAIRATEEWAVRRQVKRLCLYTLPALKEEAVLQVENLTNSGGIDVGVKMEVDAHAETPAPNSLIKKEVADADATLSIKKEGADTNMGAHWEVTEADLTASTLSTSSNQGKIDPAVAEDDRIIIH</sequence>
<organism evidence="2 3">
    <name type="scientific">Microthyrium microscopicum</name>
    <dbReference type="NCBI Taxonomy" id="703497"/>
    <lineage>
        <taxon>Eukaryota</taxon>
        <taxon>Fungi</taxon>
        <taxon>Dikarya</taxon>
        <taxon>Ascomycota</taxon>
        <taxon>Pezizomycotina</taxon>
        <taxon>Dothideomycetes</taxon>
        <taxon>Dothideomycetes incertae sedis</taxon>
        <taxon>Microthyriales</taxon>
        <taxon>Microthyriaceae</taxon>
        <taxon>Microthyrium</taxon>
    </lineage>
</organism>
<feature type="region of interest" description="Disordered" evidence="1">
    <location>
        <begin position="86"/>
        <end position="162"/>
    </location>
</feature>
<name>A0A6A6U9K3_9PEZI</name>
<evidence type="ECO:0000256" key="1">
    <source>
        <dbReference type="SAM" id="MobiDB-lite"/>
    </source>
</evidence>
<evidence type="ECO:0000313" key="3">
    <source>
        <dbReference type="Proteomes" id="UP000799302"/>
    </source>
</evidence>
<evidence type="ECO:0000313" key="2">
    <source>
        <dbReference type="EMBL" id="KAF2668640.1"/>
    </source>
</evidence>
<feature type="compositionally biased region" description="Acidic residues" evidence="1">
    <location>
        <begin position="146"/>
        <end position="161"/>
    </location>
</feature>
<gene>
    <name evidence="2" type="ORF">BT63DRAFT_456282</name>
</gene>
<dbReference type="AlphaFoldDB" id="A0A6A6U9K3"/>
<proteinExistence type="predicted"/>
<keyword evidence="3" id="KW-1185">Reference proteome</keyword>
<accession>A0A6A6U9K3</accession>
<reference evidence="2" key="1">
    <citation type="journal article" date="2020" name="Stud. Mycol.">
        <title>101 Dothideomycetes genomes: a test case for predicting lifestyles and emergence of pathogens.</title>
        <authorList>
            <person name="Haridas S."/>
            <person name="Albert R."/>
            <person name="Binder M."/>
            <person name="Bloem J."/>
            <person name="Labutti K."/>
            <person name="Salamov A."/>
            <person name="Andreopoulos B."/>
            <person name="Baker S."/>
            <person name="Barry K."/>
            <person name="Bills G."/>
            <person name="Bluhm B."/>
            <person name="Cannon C."/>
            <person name="Castanera R."/>
            <person name="Culley D."/>
            <person name="Daum C."/>
            <person name="Ezra D."/>
            <person name="Gonzalez J."/>
            <person name="Henrissat B."/>
            <person name="Kuo A."/>
            <person name="Liang C."/>
            <person name="Lipzen A."/>
            <person name="Lutzoni F."/>
            <person name="Magnuson J."/>
            <person name="Mondo S."/>
            <person name="Nolan M."/>
            <person name="Ohm R."/>
            <person name="Pangilinan J."/>
            <person name="Park H.-J."/>
            <person name="Ramirez L."/>
            <person name="Alfaro M."/>
            <person name="Sun H."/>
            <person name="Tritt A."/>
            <person name="Yoshinaga Y."/>
            <person name="Zwiers L.-H."/>
            <person name="Turgeon B."/>
            <person name="Goodwin S."/>
            <person name="Spatafora J."/>
            <person name="Crous P."/>
            <person name="Grigoriev I."/>
        </authorList>
    </citation>
    <scope>NUCLEOTIDE SEQUENCE</scope>
    <source>
        <strain evidence="2">CBS 115976</strain>
    </source>
</reference>
<dbReference type="EMBL" id="MU004236">
    <property type="protein sequence ID" value="KAF2668640.1"/>
    <property type="molecule type" value="Genomic_DNA"/>
</dbReference>
<dbReference type="Proteomes" id="UP000799302">
    <property type="component" value="Unassembled WGS sequence"/>
</dbReference>
<feature type="compositionally biased region" description="Basic and acidic residues" evidence="1">
    <location>
        <begin position="133"/>
        <end position="145"/>
    </location>
</feature>